<feature type="transmembrane region" description="Helical" evidence="1">
    <location>
        <begin position="58"/>
        <end position="76"/>
    </location>
</feature>
<feature type="transmembrane region" description="Helical" evidence="1">
    <location>
        <begin position="329"/>
        <end position="351"/>
    </location>
</feature>
<gene>
    <name evidence="3" type="ORF">SAMN02745157_1276</name>
</gene>
<sequence>MKSIGSVLDANRGIGPGFNLLRLILALTVVFIHCSLIDNGAAADQFWPYGARWALNNLPVPMFFVVSGFLVAASVERLSIDQFLVNRLLRILPALILVVALAALVLGPLLTEDSLATYFSQRGFYSYFLNAAGLHHDALPGVFETNPVDEINGSLWTIPHEVSCYILLAVIAGFGLLRRRWLVLAATIGLYGLAIGFWLIDRYGLHFPMGDKLTYIFVWRGAAKLVPLFLTGTLFHLFRAEIPMSRVLGLTAGAALVAIAVIGNPSWQDNPIVWAVTAPLFAYVAVYLGLSAWFALPILAGLDYSYGIYLFGFPVQQTLIHFLPGMSNYWVFFVISAVPTVILAALSWHFVEKPALGLKRTIGPMVHALVRRRRRSPARA</sequence>
<dbReference type="GO" id="GO:0000271">
    <property type="term" value="P:polysaccharide biosynthetic process"/>
    <property type="evidence" value="ECO:0007669"/>
    <property type="project" value="TreeGrafter"/>
</dbReference>
<feature type="transmembrane region" description="Helical" evidence="1">
    <location>
        <begin position="20"/>
        <end position="38"/>
    </location>
</feature>
<evidence type="ECO:0000259" key="2">
    <source>
        <dbReference type="Pfam" id="PF01757"/>
    </source>
</evidence>
<dbReference type="EMBL" id="FQUP01000001">
    <property type="protein sequence ID" value="SHE93930.1"/>
    <property type="molecule type" value="Genomic_DNA"/>
</dbReference>
<dbReference type="GO" id="GO:0016787">
    <property type="term" value="F:hydrolase activity"/>
    <property type="evidence" value="ECO:0007669"/>
    <property type="project" value="UniProtKB-KW"/>
</dbReference>
<dbReference type="AlphaFoldDB" id="A0A1M4XKG2"/>
<dbReference type="STRING" id="1122133.SAMN02745157_1276"/>
<dbReference type="GO" id="GO:0016020">
    <property type="term" value="C:membrane"/>
    <property type="evidence" value="ECO:0007669"/>
    <property type="project" value="TreeGrafter"/>
</dbReference>
<dbReference type="Pfam" id="PF01757">
    <property type="entry name" value="Acyl_transf_3"/>
    <property type="match status" value="1"/>
</dbReference>
<keyword evidence="1" id="KW-1133">Transmembrane helix</keyword>
<keyword evidence="1" id="KW-0472">Membrane</keyword>
<proteinExistence type="predicted"/>
<feature type="transmembrane region" description="Helical" evidence="1">
    <location>
        <begin position="212"/>
        <end position="235"/>
    </location>
</feature>
<protein>
    <submittedName>
        <fullName evidence="3">Peptidoglycan/LPS O-acetylase OafA/YrhL, contains acyltransferase and SGNH-hydrolase domains</fullName>
    </submittedName>
</protein>
<feature type="domain" description="Acyltransferase 3" evidence="2">
    <location>
        <begin position="17"/>
        <end position="347"/>
    </location>
</feature>
<name>A0A1M4XKG2_9HYPH</name>
<dbReference type="GO" id="GO:0016747">
    <property type="term" value="F:acyltransferase activity, transferring groups other than amino-acyl groups"/>
    <property type="evidence" value="ECO:0007669"/>
    <property type="project" value="InterPro"/>
</dbReference>
<feature type="transmembrane region" description="Helical" evidence="1">
    <location>
        <begin position="155"/>
        <end position="174"/>
    </location>
</feature>
<feature type="transmembrane region" description="Helical" evidence="1">
    <location>
        <begin position="88"/>
        <end position="110"/>
    </location>
</feature>
<keyword evidence="1" id="KW-0812">Transmembrane</keyword>
<keyword evidence="3" id="KW-0012">Acyltransferase</keyword>
<keyword evidence="3" id="KW-0378">Hydrolase</keyword>
<evidence type="ECO:0000313" key="3">
    <source>
        <dbReference type="EMBL" id="SHE93930.1"/>
    </source>
</evidence>
<dbReference type="PANTHER" id="PTHR23028">
    <property type="entry name" value="ACETYLTRANSFERASE"/>
    <property type="match status" value="1"/>
</dbReference>
<reference evidence="3 4" key="1">
    <citation type="submission" date="2016-11" db="EMBL/GenBank/DDBJ databases">
        <authorList>
            <person name="Jaros S."/>
            <person name="Januszkiewicz K."/>
            <person name="Wedrychowicz H."/>
        </authorList>
    </citation>
    <scope>NUCLEOTIDE SEQUENCE [LARGE SCALE GENOMIC DNA]</scope>
    <source>
        <strain evidence="3 4">DSM 19436</strain>
    </source>
</reference>
<organism evidence="3 4">
    <name type="scientific">Kaistia soli DSM 19436</name>
    <dbReference type="NCBI Taxonomy" id="1122133"/>
    <lineage>
        <taxon>Bacteria</taxon>
        <taxon>Pseudomonadati</taxon>
        <taxon>Pseudomonadota</taxon>
        <taxon>Alphaproteobacteria</taxon>
        <taxon>Hyphomicrobiales</taxon>
        <taxon>Kaistiaceae</taxon>
        <taxon>Kaistia</taxon>
    </lineage>
</organism>
<dbReference type="PANTHER" id="PTHR23028:SF53">
    <property type="entry name" value="ACYL_TRANSF_3 DOMAIN-CONTAINING PROTEIN"/>
    <property type="match status" value="1"/>
</dbReference>
<evidence type="ECO:0000256" key="1">
    <source>
        <dbReference type="SAM" id="Phobius"/>
    </source>
</evidence>
<dbReference type="RefSeq" id="WP_073051854.1">
    <property type="nucleotide sequence ID" value="NZ_FQUP01000001.1"/>
</dbReference>
<keyword evidence="4" id="KW-1185">Reference proteome</keyword>
<evidence type="ECO:0000313" key="4">
    <source>
        <dbReference type="Proteomes" id="UP000184485"/>
    </source>
</evidence>
<dbReference type="InterPro" id="IPR002656">
    <property type="entry name" value="Acyl_transf_3_dom"/>
</dbReference>
<feature type="transmembrane region" description="Helical" evidence="1">
    <location>
        <begin position="181"/>
        <end position="200"/>
    </location>
</feature>
<keyword evidence="3" id="KW-0808">Transferase</keyword>
<dbReference type="Proteomes" id="UP000184485">
    <property type="component" value="Unassembled WGS sequence"/>
</dbReference>
<accession>A0A1M4XKG2</accession>
<feature type="transmembrane region" description="Helical" evidence="1">
    <location>
        <begin position="247"/>
        <end position="266"/>
    </location>
</feature>
<dbReference type="InterPro" id="IPR050879">
    <property type="entry name" value="Acyltransferase_3"/>
</dbReference>
<feature type="transmembrane region" description="Helical" evidence="1">
    <location>
        <begin position="272"/>
        <end position="294"/>
    </location>
</feature>